<dbReference type="SUPFAM" id="SSF54211">
    <property type="entry name" value="Ribosomal protein S5 domain 2-like"/>
    <property type="match status" value="1"/>
</dbReference>
<feature type="domain" description="Impact N-terminal" evidence="4">
    <location>
        <begin position="312"/>
        <end position="400"/>
    </location>
</feature>
<feature type="compositionally biased region" description="Basic and acidic residues" evidence="3">
    <location>
        <begin position="1"/>
        <end position="15"/>
    </location>
</feature>
<name>M9MJ65_PSEA3</name>
<dbReference type="InterPro" id="IPR020568">
    <property type="entry name" value="Ribosomal_Su5_D2-typ_SF"/>
</dbReference>
<dbReference type="STRING" id="1151754.M9MJ65"/>
<protein>
    <submittedName>
        <fullName evidence="5">Uncharacterized conserved protein</fullName>
    </submittedName>
</protein>
<feature type="compositionally biased region" description="Low complexity" evidence="3">
    <location>
        <begin position="152"/>
        <end position="162"/>
    </location>
</feature>
<feature type="compositionally biased region" description="Low complexity" evidence="3">
    <location>
        <begin position="103"/>
        <end position="114"/>
    </location>
</feature>
<organism evidence="5 6">
    <name type="scientific">Pseudozyma antarctica (strain T-34)</name>
    <name type="common">Yeast</name>
    <name type="synonym">Candida antarctica</name>
    <dbReference type="NCBI Taxonomy" id="1151754"/>
    <lineage>
        <taxon>Eukaryota</taxon>
        <taxon>Fungi</taxon>
        <taxon>Dikarya</taxon>
        <taxon>Basidiomycota</taxon>
        <taxon>Ustilaginomycotina</taxon>
        <taxon>Ustilaginomycetes</taxon>
        <taxon>Ustilaginales</taxon>
        <taxon>Ustilaginaceae</taxon>
        <taxon>Moesziomyces</taxon>
    </lineage>
</organism>
<dbReference type="AlphaFoldDB" id="M9MJ65"/>
<dbReference type="EMBL" id="DF196793">
    <property type="protein sequence ID" value="GAC77597.1"/>
    <property type="molecule type" value="Genomic_DNA"/>
</dbReference>
<feature type="compositionally biased region" description="Polar residues" evidence="3">
    <location>
        <begin position="199"/>
        <end position="212"/>
    </location>
</feature>
<dbReference type="InterPro" id="IPR036956">
    <property type="entry name" value="Impact_N_sf"/>
</dbReference>
<dbReference type="Proteomes" id="UP000011976">
    <property type="component" value="Unassembled WGS sequence"/>
</dbReference>
<evidence type="ECO:0000259" key="4">
    <source>
        <dbReference type="Pfam" id="PF01205"/>
    </source>
</evidence>
<feature type="compositionally biased region" description="Acidic residues" evidence="3">
    <location>
        <begin position="163"/>
        <end position="177"/>
    </location>
</feature>
<sequence length="636" mass="68193">MSRESSADPDPEHVEVAGSDDDELARELELERQKLLAATARPANGIGNDDRSDSQENIDDEEDDEEGDIGGDAAQDEDDSEDEWRPPEPAVKATRRSKRRRASSSSQDSDQSAAHEPSDDDLAPATKKPKKTAKPEKTSSAKSDEKVRKPKASAAGNASEAEANQDAEEYDSFDEEAERVQAEVEAAAAWADVRKRKQAAQSKSSANDSTTQPSAALSAAKPSAAPSLTAWLGKGPSASSSVSELAASLPMPTTCAAAQIVDRSSLFVGYVYPLTTASSAYISALLSHLTRVVHPTVPVDLLPPQFANAPANKRGSSHDMYAYRVLELKRGRTGLAGPDDFSLQEDKEDDGERWGGDRVLRVARDEGASDVLVVVSRWYGGELLGPVRFEHIENAARAALEEHMAKEEVDEFRQRIQHLDRKIAQAKAGAGGNVEDADIVPDYADLTIERAQRLWLARQKALDALLKRVGSQAQQSSQPATSQQDEQPATSQQDEQAETNTTEEQDEDPTGHSPQASEPEDIAASSPLGQPEALAPDEVRTKSEPDDTLPLNASPGSDGTANGVQVKPEPGINTSQAQIKSEAVDPTAALRIKPDPDADSALDPGDTQEQAHPTGFTVKSEHVDDIATDLTGWDDL</sequence>
<feature type="compositionally biased region" description="Acidic residues" evidence="3">
    <location>
        <begin position="56"/>
        <end position="82"/>
    </location>
</feature>
<feature type="region of interest" description="Disordered" evidence="3">
    <location>
        <begin position="472"/>
        <end position="636"/>
    </location>
</feature>
<feature type="compositionally biased region" description="Polar residues" evidence="3">
    <location>
        <begin position="554"/>
        <end position="563"/>
    </location>
</feature>
<dbReference type="GO" id="GO:0006446">
    <property type="term" value="P:regulation of translational initiation"/>
    <property type="evidence" value="ECO:0007669"/>
    <property type="project" value="TreeGrafter"/>
</dbReference>
<dbReference type="Gene3D" id="3.30.230.30">
    <property type="entry name" value="Impact, N-terminal domain"/>
    <property type="match status" value="1"/>
</dbReference>
<dbReference type="PANTHER" id="PTHR16301">
    <property type="entry name" value="IMPACT-RELATED"/>
    <property type="match status" value="1"/>
</dbReference>
<gene>
    <name evidence="5" type="ORF">PANT_27d00029</name>
</gene>
<feature type="region of interest" description="Disordered" evidence="3">
    <location>
        <begin position="199"/>
        <end position="220"/>
    </location>
</feature>
<evidence type="ECO:0000313" key="6">
    <source>
        <dbReference type="Proteomes" id="UP000011976"/>
    </source>
</evidence>
<feature type="compositionally biased region" description="Low complexity" evidence="3">
    <location>
        <begin position="472"/>
        <end position="484"/>
    </location>
</feature>
<feature type="compositionally biased region" description="Basic and acidic residues" evidence="3">
    <location>
        <begin position="133"/>
        <end position="147"/>
    </location>
</feature>
<feature type="compositionally biased region" description="Acidic residues" evidence="3">
    <location>
        <begin position="495"/>
        <end position="508"/>
    </location>
</feature>
<dbReference type="InterPro" id="IPR001498">
    <property type="entry name" value="Impact_N"/>
</dbReference>
<dbReference type="OrthoDB" id="69641at2759"/>
<dbReference type="InterPro" id="IPR023582">
    <property type="entry name" value="Impact"/>
</dbReference>
<evidence type="ECO:0000256" key="2">
    <source>
        <dbReference type="SAM" id="Coils"/>
    </source>
</evidence>
<feature type="compositionally biased region" description="Basic and acidic residues" evidence="3">
    <location>
        <begin position="25"/>
        <end position="34"/>
    </location>
</feature>
<dbReference type="PANTHER" id="PTHR16301:SF25">
    <property type="entry name" value="PROTEIN IMPACT"/>
    <property type="match status" value="1"/>
</dbReference>
<feature type="region of interest" description="Disordered" evidence="3">
    <location>
        <begin position="1"/>
        <end position="184"/>
    </location>
</feature>
<dbReference type="GO" id="GO:0005737">
    <property type="term" value="C:cytoplasm"/>
    <property type="evidence" value="ECO:0007669"/>
    <property type="project" value="TreeGrafter"/>
</dbReference>
<evidence type="ECO:0000256" key="3">
    <source>
        <dbReference type="SAM" id="MobiDB-lite"/>
    </source>
</evidence>
<dbReference type="GO" id="GO:0140469">
    <property type="term" value="P:GCN2-mediated signaling"/>
    <property type="evidence" value="ECO:0007669"/>
    <property type="project" value="TreeGrafter"/>
</dbReference>
<reference evidence="6" key="1">
    <citation type="journal article" date="2013" name="Genome Announc.">
        <title>Genome sequence of the basidiomycetous yeast Pseudozyma antarctica T-34, a producer of the glycolipid biosurfactants mannosylerythritol lipids.</title>
        <authorList>
            <person name="Morita T."/>
            <person name="Koike H."/>
            <person name="Koyama Y."/>
            <person name="Hagiwara H."/>
            <person name="Ito E."/>
            <person name="Fukuoka T."/>
            <person name="Imura T."/>
            <person name="Machida M."/>
            <person name="Kitamoto D."/>
        </authorList>
    </citation>
    <scope>NUCLEOTIDE SEQUENCE [LARGE SCALE GENOMIC DNA]</scope>
    <source>
        <strain evidence="6">T-34</strain>
    </source>
</reference>
<feature type="compositionally biased region" description="Basic residues" evidence="3">
    <location>
        <begin position="93"/>
        <end position="102"/>
    </location>
</feature>
<feature type="compositionally biased region" description="Polar residues" evidence="3">
    <location>
        <begin position="485"/>
        <end position="494"/>
    </location>
</feature>
<accession>M9MJ65</accession>
<comment type="similarity">
    <text evidence="1">Belongs to the IMPACT family.</text>
</comment>
<proteinExistence type="inferred from homology"/>
<feature type="coiled-coil region" evidence="2">
    <location>
        <begin position="402"/>
        <end position="429"/>
    </location>
</feature>
<keyword evidence="2" id="KW-0175">Coiled coil</keyword>
<evidence type="ECO:0000256" key="1">
    <source>
        <dbReference type="ARBA" id="ARBA00007665"/>
    </source>
</evidence>
<evidence type="ECO:0000313" key="5">
    <source>
        <dbReference type="EMBL" id="GAC77597.1"/>
    </source>
</evidence>
<dbReference type="Pfam" id="PF01205">
    <property type="entry name" value="Impact_N"/>
    <property type="match status" value="1"/>
</dbReference>